<evidence type="ECO:0000256" key="6">
    <source>
        <dbReference type="SAM" id="Phobius"/>
    </source>
</evidence>
<protein>
    <recommendedName>
        <fullName evidence="7">3-oxo-5-alpha-steroid 4-dehydrogenase C-terminal domain-containing protein</fullName>
    </recommendedName>
</protein>
<dbReference type="InterPro" id="IPR039357">
    <property type="entry name" value="SRD5A/TECR"/>
</dbReference>
<sequence length="252" mass="28936">MMYIPDWTLFNTCTALAITVGSALLIVRELFPNTRLRYSKFSTKLYRKESTISSQFGMLLAYVPSLMITGVFVLVSFKTGSRLKLISCLSFVHYAKRVLEVLFVHRYSGHAKLMDNYVISISYALFACFLYVFTAQVPTTHQTLSWLGILLFIVGESMNLYHHLILRHLRKPGQKDYKIPNGAFFDYIWCPHYTCEIVSFIGLVLVTQHVLILLLQIGSAGYLVVRAYNTKQWYLQKFGSVPRRACLVPCVF</sequence>
<name>A0A367J1B8_RHIST</name>
<evidence type="ECO:0000256" key="4">
    <source>
        <dbReference type="ARBA" id="ARBA00022989"/>
    </source>
</evidence>
<evidence type="ECO:0000256" key="2">
    <source>
        <dbReference type="ARBA" id="ARBA00007742"/>
    </source>
</evidence>
<dbReference type="InterPro" id="IPR001104">
    <property type="entry name" value="3-oxo-5_a-steroid_4-DH_C"/>
</dbReference>
<keyword evidence="5 6" id="KW-0472">Membrane</keyword>
<evidence type="ECO:0000256" key="5">
    <source>
        <dbReference type="ARBA" id="ARBA00023136"/>
    </source>
</evidence>
<comment type="similarity">
    <text evidence="2">Belongs to the steroid 5-alpha reductase family.</text>
</comment>
<evidence type="ECO:0000313" key="8">
    <source>
        <dbReference type="EMBL" id="RCH83725.1"/>
    </source>
</evidence>
<feature type="transmembrane region" description="Helical" evidence="6">
    <location>
        <begin position="143"/>
        <end position="162"/>
    </location>
</feature>
<reference evidence="8 9" key="1">
    <citation type="journal article" date="2018" name="G3 (Bethesda)">
        <title>Phylogenetic and Phylogenomic Definition of Rhizopus Species.</title>
        <authorList>
            <person name="Gryganskyi A.P."/>
            <person name="Golan J."/>
            <person name="Dolatabadi S."/>
            <person name="Mondo S."/>
            <person name="Robb S."/>
            <person name="Idnurm A."/>
            <person name="Muszewska A."/>
            <person name="Steczkiewicz K."/>
            <person name="Masonjones S."/>
            <person name="Liao H.L."/>
            <person name="Gajdeczka M.T."/>
            <person name="Anike F."/>
            <person name="Vuek A."/>
            <person name="Anishchenko I.M."/>
            <person name="Voigt K."/>
            <person name="de Hoog G.S."/>
            <person name="Smith M.E."/>
            <person name="Heitman J."/>
            <person name="Vilgalys R."/>
            <person name="Stajich J.E."/>
        </authorList>
    </citation>
    <scope>NUCLEOTIDE SEQUENCE [LARGE SCALE GENOMIC DNA]</scope>
    <source>
        <strain evidence="8 9">LSU 92-RS-03</strain>
    </source>
</reference>
<dbReference type="GO" id="GO:0016020">
    <property type="term" value="C:membrane"/>
    <property type="evidence" value="ECO:0007669"/>
    <property type="project" value="UniProtKB-SubCell"/>
</dbReference>
<gene>
    <name evidence="8" type="ORF">CU098_004490</name>
</gene>
<evidence type="ECO:0000313" key="9">
    <source>
        <dbReference type="Proteomes" id="UP000253551"/>
    </source>
</evidence>
<dbReference type="Proteomes" id="UP000253551">
    <property type="component" value="Unassembled WGS sequence"/>
</dbReference>
<proteinExistence type="inferred from homology"/>
<dbReference type="EMBL" id="PJQM01004657">
    <property type="protein sequence ID" value="RCH83725.1"/>
    <property type="molecule type" value="Genomic_DNA"/>
</dbReference>
<dbReference type="Gene3D" id="1.20.120.1630">
    <property type="match status" value="1"/>
</dbReference>
<keyword evidence="4 6" id="KW-1133">Transmembrane helix</keyword>
<dbReference type="PROSITE" id="PS50244">
    <property type="entry name" value="S5A_REDUCTASE"/>
    <property type="match status" value="1"/>
</dbReference>
<feature type="domain" description="3-oxo-5-alpha-steroid 4-dehydrogenase C-terminal" evidence="7">
    <location>
        <begin position="136"/>
        <end position="252"/>
    </location>
</feature>
<evidence type="ECO:0000259" key="7">
    <source>
        <dbReference type="Pfam" id="PF02544"/>
    </source>
</evidence>
<dbReference type="Pfam" id="PF02544">
    <property type="entry name" value="Steroid_dh"/>
    <property type="match status" value="1"/>
</dbReference>
<accession>A0A367J1B8</accession>
<feature type="transmembrane region" description="Helical" evidence="6">
    <location>
        <begin position="56"/>
        <end position="77"/>
    </location>
</feature>
<dbReference type="GO" id="GO:0016627">
    <property type="term" value="F:oxidoreductase activity, acting on the CH-CH group of donors"/>
    <property type="evidence" value="ECO:0007669"/>
    <property type="project" value="InterPro"/>
</dbReference>
<organism evidence="8 9">
    <name type="scientific">Rhizopus stolonifer</name>
    <name type="common">Rhizopus nigricans</name>
    <dbReference type="NCBI Taxonomy" id="4846"/>
    <lineage>
        <taxon>Eukaryota</taxon>
        <taxon>Fungi</taxon>
        <taxon>Fungi incertae sedis</taxon>
        <taxon>Mucoromycota</taxon>
        <taxon>Mucoromycotina</taxon>
        <taxon>Mucoromycetes</taxon>
        <taxon>Mucorales</taxon>
        <taxon>Mucorineae</taxon>
        <taxon>Rhizopodaceae</taxon>
        <taxon>Rhizopus</taxon>
    </lineage>
</organism>
<keyword evidence="9" id="KW-1185">Reference proteome</keyword>
<feature type="transmembrane region" description="Helical" evidence="6">
    <location>
        <begin position="7"/>
        <end position="27"/>
    </location>
</feature>
<evidence type="ECO:0000256" key="3">
    <source>
        <dbReference type="ARBA" id="ARBA00022692"/>
    </source>
</evidence>
<evidence type="ECO:0000256" key="1">
    <source>
        <dbReference type="ARBA" id="ARBA00004141"/>
    </source>
</evidence>
<comment type="caution">
    <text evidence="8">The sequence shown here is derived from an EMBL/GenBank/DDBJ whole genome shotgun (WGS) entry which is preliminary data.</text>
</comment>
<dbReference type="PANTHER" id="PTHR10556:SF35">
    <property type="entry name" value="3-OXO-5-ALPHA-STEROID 4-DEHYDROGENASE FAMILY PROTEIN"/>
    <property type="match status" value="1"/>
</dbReference>
<dbReference type="PANTHER" id="PTHR10556">
    <property type="entry name" value="3-OXO-5-ALPHA-STEROID 4-DEHYDROGENASE"/>
    <property type="match status" value="1"/>
</dbReference>
<keyword evidence="3 6" id="KW-0812">Transmembrane</keyword>
<comment type="subcellular location">
    <subcellularLocation>
        <location evidence="1">Membrane</location>
        <topology evidence="1">Multi-pass membrane protein</topology>
    </subcellularLocation>
</comment>
<feature type="transmembrane region" description="Helical" evidence="6">
    <location>
        <begin position="116"/>
        <end position="137"/>
    </location>
</feature>
<dbReference type="AlphaFoldDB" id="A0A367J1B8"/>
<dbReference type="GO" id="GO:0006629">
    <property type="term" value="P:lipid metabolic process"/>
    <property type="evidence" value="ECO:0007669"/>
    <property type="project" value="InterPro"/>
</dbReference>
<dbReference type="STRING" id="4846.A0A367J1B8"/>
<dbReference type="OrthoDB" id="5788137at2759"/>